<reference evidence="1 2" key="1">
    <citation type="submission" date="2020-01" db="EMBL/GenBank/DDBJ databases">
        <title>Glutamicibacter soli M275.</title>
        <authorList>
            <person name="Meng X."/>
        </authorList>
    </citation>
    <scope>NUCLEOTIDE SEQUENCE [LARGE SCALE GENOMIC DNA]</scope>
    <source>
        <strain evidence="1 2">M275</strain>
    </source>
</reference>
<sequence>MTRDRLVCMAPRSLNIDVCPAKAPFDGSASCNSSTDHVRQGTKRYLTTYGKGIPACRVITGANRHDSPLLCPTLKHFYPFGYPLQEKIKVRVDARYDIHETRDQ</sequence>
<dbReference type="AlphaFoldDB" id="A0A6L9G2N2"/>
<dbReference type="EMBL" id="WYDN01000004">
    <property type="protein sequence ID" value="NAZ15578.1"/>
    <property type="molecule type" value="Genomic_DNA"/>
</dbReference>
<gene>
    <name evidence="1" type="ORF">GT020_05785</name>
</gene>
<protein>
    <submittedName>
        <fullName evidence="1">Uncharacterized protein</fullName>
    </submittedName>
</protein>
<proteinExistence type="predicted"/>
<evidence type="ECO:0000313" key="2">
    <source>
        <dbReference type="Proteomes" id="UP000477543"/>
    </source>
</evidence>
<dbReference type="RefSeq" id="WP_161448046.1">
    <property type="nucleotide sequence ID" value="NZ_WYDN01000004.1"/>
</dbReference>
<accession>A0A6L9G2N2</accession>
<organism evidence="1 2">
    <name type="scientific">Glutamicibacter soli</name>
    <dbReference type="NCBI Taxonomy" id="453836"/>
    <lineage>
        <taxon>Bacteria</taxon>
        <taxon>Bacillati</taxon>
        <taxon>Actinomycetota</taxon>
        <taxon>Actinomycetes</taxon>
        <taxon>Micrococcales</taxon>
        <taxon>Micrococcaceae</taxon>
        <taxon>Glutamicibacter</taxon>
    </lineage>
</organism>
<name>A0A6L9G2N2_9MICC</name>
<evidence type="ECO:0000313" key="1">
    <source>
        <dbReference type="EMBL" id="NAZ15578.1"/>
    </source>
</evidence>
<comment type="caution">
    <text evidence="1">The sequence shown here is derived from an EMBL/GenBank/DDBJ whole genome shotgun (WGS) entry which is preliminary data.</text>
</comment>
<dbReference type="Proteomes" id="UP000477543">
    <property type="component" value="Unassembled WGS sequence"/>
</dbReference>